<organism evidence="4 5">
    <name type="scientific">Patella caerulea</name>
    <name type="common">Rayed Mediterranean limpet</name>
    <dbReference type="NCBI Taxonomy" id="87958"/>
    <lineage>
        <taxon>Eukaryota</taxon>
        <taxon>Metazoa</taxon>
        <taxon>Spiralia</taxon>
        <taxon>Lophotrochozoa</taxon>
        <taxon>Mollusca</taxon>
        <taxon>Gastropoda</taxon>
        <taxon>Patellogastropoda</taxon>
        <taxon>Patelloidea</taxon>
        <taxon>Patellidae</taxon>
        <taxon>Patella</taxon>
    </lineage>
</organism>
<dbReference type="PROSITE" id="PS00018">
    <property type="entry name" value="EF_HAND_1"/>
    <property type="match status" value="2"/>
</dbReference>
<evidence type="ECO:0000256" key="2">
    <source>
        <dbReference type="SAM" id="SignalP"/>
    </source>
</evidence>
<dbReference type="GO" id="GO:0005509">
    <property type="term" value="F:calcium ion binding"/>
    <property type="evidence" value="ECO:0007669"/>
    <property type="project" value="InterPro"/>
</dbReference>
<evidence type="ECO:0000259" key="3">
    <source>
        <dbReference type="PROSITE" id="PS50222"/>
    </source>
</evidence>
<dbReference type="EMBL" id="JAZGQO010000002">
    <property type="protein sequence ID" value="KAK6190388.1"/>
    <property type="molecule type" value="Genomic_DNA"/>
</dbReference>
<dbReference type="SUPFAM" id="SSF47473">
    <property type="entry name" value="EF-hand"/>
    <property type="match status" value="1"/>
</dbReference>
<feature type="domain" description="EF-hand" evidence="3">
    <location>
        <begin position="81"/>
        <end position="116"/>
    </location>
</feature>
<evidence type="ECO:0000313" key="5">
    <source>
        <dbReference type="Proteomes" id="UP001347796"/>
    </source>
</evidence>
<gene>
    <name evidence="4" type="ORF">SNE40_002269</name>
</gene>
<name>A0AAN8K0T5_PATCE</name>
<comment type="caution">
    <text evidence="4">The sequence shown here is derived from an EMBL/GenBank/DDBJ whole genome shotgun (WGS) entry which is preliminary data.</text>
</comment>
<keyword evidence="2" id="KW-0732">Signal</keyword>
<protein>
    <recommendedName>
        <fullName evidence="3">EF-hand domain-containing protein</fullName>
    </recommendedName>
</protein>
<feature type="chain" id="PRO_5042847789" description="EF-hand domain-containing protein" evidence="2">
    <location>
        <begin position="21"/>
        <end position="247"/>
    </location>
</feature>
<dbReference type="InterPro" id="IPR018247">
    <property type="entry name" value="EF_Hand_1_Ca_BS"/>
</dbReference>
<dbReference type="Proteomes" id="UP001347796">
    <property type="component" value="Unassembled WGS sequence"/>
</dbReference>
<feature type="signal peptide" evidence="2">
    <location>
        <begin position="1"/>
        <end position="20"/>
    </location>
</feature>
<evidence type="ECO:0000313" key="4">
    <source>
        <dbReference type="EMBL" id="KAK6190388.1"/>
    </source>
</evidence>
<dbReference type="InterPro" id="IPR011992">
    <property type="entry name" value="EF-hand-dom_pair"/>
</dbReference>
<accession>A0AAN8K0T5</accession>
<feature type="domain" description="EF-hand" evidence="3">
    <location>
        <begin position="164"/>
        <end position="199"/>
    </location>
</feature>
<reference evidence="4 5" key="1">
    <citation type="submission" date="2024-01" db="EMBL/GenBank/DDBJ databases">
        <title>The genome of the rayed Mediterranean limpet Patella caerulea (Linnaeus, 1758).</title>
        <authorList>
            <person name="Anh-Thu Weber A."/>
            <person name="Halstead-Nussloch G."/>
        </authorList>
    </citation>
    <scope>NUCLEOTIDE SEQUENCE [LARGE SCALE GENOMIC DNA]</scope>
    <source>
        <strain evidence="4">AATW-2023a</strain>
        <tissue evidence="4">Whole specimen</tissue>
    </source>
</reference>
<dbReference type="Gene3D" id="1.10.238.10">
    <property type="entry name" value="EF-hand"/>
    <property type="match status" value="1"/>
</dbReference>
<keyword evidence="1" id="KW-0106">Calcium</keyword>
<dbReference type="InterPro" id="IPR002048">
    <property type="entry name" value="EF_hand_dom"/>
</dbReference>
<dbReference type="Pfam" id="PF13202">
    <property type="entry name" value="EF-hand_5"/>
    <property type="match status" value="3"/>
</dbReference>
<keyword evidence="5" id="KW-1185">Reference proteome</keyword>
<proteinExistence type="predicted"/>
<evidence type="ECO:0000256" key="1">
    <source>
        <dbReference type="ARBA" id="ARBA00022837"/>
    </source>
</evidence>
<sequence length="247" mass="27539">MIMTAYIVSILCILIGTASTATSSPKLAKISTLMDLTVAFDLGDLDDDGFAEYSENRDHFVRADTNGDGEISDTEVGGDSVGEDVPSVALKFVDINGDGKITMADIDIFFFQLGREYGNEIDLEEYLEYWLSKKESEKSGITVKAFVRARRNYLVMDIDDNLKVSEKEFRSEFRVADYDKNGNLTPEEFSGFRPIRNVNVTAYCNNGNAGCPVANFLIMFNEANGDNNKFLSMTEYLKKFGELTTSK</sequence>
<dbReference type="AlphaFoldDB" id="A0AAN8K0T5"/>
<dbReference type="PROSITE" id="PS50222">
    <property type="entry name" value="EF_HAND_2"/>
    <property type="match status" value="2"/>
</dbReference>